<comment type="caution">
    <text evidence="2">The sequence shown here is derived from an EMBL/GenBank/DDBJ whole genome shotgun (WGS) entry which is preliminary data.</text>
</comment>
<dbReference type="InterPro" id="IPR043502">
    <property type="entry name" value="DNA/RNA_pol_sf"/>
</dbReference>
<gene>
    <name evidence="2" type="ORF">BP5553_08944</name>
</gene>
<keyword evidence="3" id="KW-1185">Reference proteome</keyword>
<dbReference type="AlphaFoldDB" id="A0A370TDD1"/>
<evidence type="ECO:0000313" key="3">
    <source>
        <dbReference type="Proteomes" id="UP000254866"/>
    </source>
</evidence>
<reference evidence="2 3" key="1">
    <citation type="journal article" date="2018" name="IMA Fungus">
        <title>IMA Genome-F 9: Draft genome sequence of Annulohypoxylon stygium, Aspergillus mulundensis, Berkeleyomyces basicola (syn. Thielaviopsis basicola), Ceratocystis smalleyi, two Cercospora beticola strains, Coleophoma cylindrospora, Fusarium fracticaudum, Phialophora cf. hyalina, and Morchella septimelata.</title>
        <authorList>
            <person name="Wingfield B.D."/>
            <person name="Bills G.F."/>
            <person name="Dong Y."/>
            <person name="Huang W."/>
            <person name="Nel W.J."/>
            <person name="Swalarsk-Parry B.S."/>
            <person name="Vaghefi N."/>
            <person name="Wilken P.M."/>
            <person name="An Z."/>
            <person name="de Beer Z.W."/>
            <person name="De Vos L."/>
            <person name="Chen L."/>
            <person name="Duong T.A."/>
            <person name="Gao Y."/>
            <person name="Hammerbacher A."/>
            <person name="Kikkert J.R."/>
            <person name="Li Y."/>
            <person name="Li H."/>
            <person name="Li K."/>
            <person name="Li Q."/>
            <person name="Liu X."/>
            <person name="Ma X."/>
            <person name="Naidoo K."/>
            <person name="Pethybridge S.J."/>
            <person name="Sun J."/>
            <person name="Steenkamp E.T."/>
            <person name="van der Nest M.A."/>
            <person name="van Wyk S."/>
            <person name="Wingfield M.J."/>
            <person name="Xiong C."/>
            <person name="Yue Q."/>
            <person name="Zhang X."/>
        </authorList>
    </citation>
    <scope>NUCLEOTIDE SEQUENCE [LARGE SCALE GENOMIC DNA]</scope>
    <source>
        <strain evidence="2 3">BP 5553</strain>
    </source>
</reference>
<dbReference type="OrthoDB" id="3561867at2759"/>
<dbReference type="RefSeq" id="XP_031866210.1">
    <property type="nucleotide sequence ID" value="XM_032017567.1"/>
</dbReference>
<dbReference type="EMBL" id="NPIC01000010">
    <property type="protein sequence ID" value="RDL32488.1"/>
    <property type="molecule type" value="Genomic_DNA"/>
</dbReference>
<evidence type="ECO:0000259" key="1">
    <source>
        <dbReference type="Pfam" id="PF17919"/>
    </source>
</evidence>
<dbReference type="STRING" id="2656787.A0A370TDD1"/>
<dbReference type="PANTHER" id="PTHR33064:SF37">
    <property type="entry name" value="RIBONUCLEASE H"/>
    <property type="match status" value="1"/>
</dbReference>
<protein>
    <recommendedName>
        <fullName evidence="1">Reverse transcriptase/retrotransposon-derived protein RNase H-like domain-containing protein</fullName>
    </recommendedName>
</protein>
<accession>A0A370TDD1</accession>
<dbReference type="GeneID" id="43601793"/>
<dbReference type="InterPro" id="IPR041577">
    <property type="entry name" value="RT_RNaseH_2"/>
</dbReference>
<dbReference type="Pfam" id="PF17919">
    <property type="entry name" value="RT_RNaseH_2"/>
    <property type="match status" value="1"/>
</dbReference>
<feature type="domain" description="Reverse transcriptase/retrotransposon-derived protein RNase H-like" evidence="1">
    <location>
        <begin position="5"/>
        <end position="88"/>
    </location>
</feature>
<name>A0A370TDD1_9HELO</name>
<dbReference type="PANTHER" id="PTHR33064">
    <property type="entry name" value="POL PROTEIN"/>
    <property type="match status" value="1"/>
</dbReference>
<proteinExistence type="predicted"/>
<dbReference type="Proteomes" id="UP000254866">
    <property type="component" value="Unassembled WGS sequence"/>
</dbReference>
<evidence type="ECO:0000313" key="2">
    <source>
        <dbReference type="EMBL" id="RDL32488.1"/>
    </source>
</evidence>
<sequence>MSGREEKIAIQQLKDRFAEEPVIASFHEDRPNIVETDTSDTAVGAAHFQLDENGKLHPVVYYSEKYSLAEQNYDIYEKELIAIVKALKADTLSKQPGYERDKVYKKVAIFREDKDGNLVPNTKEIAALSRTKGL</sequence>
<dbReference type="InterPro" id="IPR051320">
    <property type="entry name" value="Viral_Replic_Matur_Polypro"/>
</dbReference>
<organism evidence="2 3">
    <name type="scientific">Venustampulla echinocandica</name>
    <dbReference type="NCBI Taxonomy" id="2656787"/>
    <lineage>
        <taxon>Eukaryota</taxon>
        <taxon>Fungi</taxon>
        <taxon>Dikarya</taxon>
        <taxon>Ascomycota</taxon>
        <taxon>Pezizomycotina</taxon>
        <taxon>Leotiomycetes</taxon>
        <taxon>Helotiales</taxon>
        <taxon>Pleuroascaceae</taxon>
        <taxon>Venustampulla</taxon>
    </lineage>
</organism>
<dbReference type="SUPFAM" id="SSF56672">
    <property type="entry name" value="DNA/RNA polymerases"/>
    <property type="match status" value="1"/>
</dbReference>